<evidence type="ECO:0000313" key="2">
    <source>
        <dbReference type="EMBL" id="KAF9733021.1"/>
    </source>
</evidence>
<evidence type="ECO:0000256" key="1">
    <source>
        <dbReference type="SAM" id="MobiDB-lite"/>
    </source>
</evidence>
<dbReference type="OrthoDB" id="10057496at2759"/>
<reference evidence="2" key="1">
    <citation type="journal article" date="2020" name="Mol. Plant Microbe Interact.">
        <title>Genome Sequence of the Biocontrol Agent Coniothyrium minitans strain Conio (IMI 134523).</title>
        <authorList>
            <person name="Patel D."/>
            <person name="Shittu T.A."/>
            <person name="Baroncelli R."/>
            <person name="Muthumeenakshi S."/>
            <person name="Osborne T.H."/>
            <person name="Janganan T.K."/>
            <person name="Sreenivasaprasad S."/>
        </authorList>
    </citation>
    <scope>NUCLEOTIDE SEQUENCE</scope>
    <source>
        <strain evidence="2">Conio</strain>
    </source>
</reference>
<organism evidence="2 3">
    <name type="scientific">Paraphaeosphaeria minitans</name>
    <dbReference type="NCBI Taxonomy" id="565426"/>
    <lineage>
        <taxon>Eukaryota</taxon>
        <taxon>Fungi</taxon>
        <taxon>Dikarya</taxon>
        <taxon>Ascomycota</taxon>
        <taxon>Pezizomycotina</taxon>
        <taxon>Dothideomycetes</taxon>
        <taxon>Pleosporomycetidae</taxon>
        <taxon>Pleosporales</taxon>
        <taxon>Massarineae</taxon>
        <taxon>Didymosphaeriaceae</taxon>
        <taxon>Paraphaeosphaeria</taxon>
    </lineage>
</organism>
<feature type="compositionally biased region" description="Pro residues" evidence="1">
    <location>
        <begin position="26"/>
        <end position="46"/>
    </location>
</feature>
<sequence length="378" mass="39197">MSGPPPPLGESWFPNVGGNIGLNREPVPPPFDPPNPPPGPPAGPPPAERHAHAHETSEPIFPPTMTHHLPGLPTAHTLGPFPPPMLGMGMGMGMGMGIPLPFGPMMGLGFGGVQSAGPLAPPRMPWNTPGLLGNPSTQHGACVPGMPWLGFERCLDGPPAPEGVAGVVPPFAPGAPLWSGGGIPGLGMMGMGMGMGGMGMGLGMGGMGMGLGMGGMGLGTGGLGMGMGFWPGMHRPAPGTMTEALAPPQPPQGDITSLPGGVPPGMTHVESTEHTIVHLLKGPVFPWLNHEMPMEVEVLYVSCSTNINRLIEACNENQECEGYGISEVHEMVNGQWEKGQTFVYGEPMSLVLTLGDAGWNKERNRPGGRSLHIYFHKV</sequence>
<dbReference type="EMBL" id="WJXW01000009">
    <property type="protein sequence ID" value="KAF9733021.1"/>
    <property type="molecule type" value="Genomic_DNA"/>
</dbReference>
<evidence type="ECO:0000313" key="3">
    <source>
        <dbReference type="Proteomes" id="UP000756921"/>
    </source>
</evidence>
<dbReference type="Proteomes" id="UP000756921">
    <property type="component" value="Unassembled WGS sequence"/>
</dbReference>
<name>A0A9P6GD74_9PLEO</name>
<keyword evidence="3" id="KW-1185">Reference proteome</keyword>
<comment type="caution">
    <text evidence="2">The sequence shown here is derived from an EMBL/GenBank/DDBJ whole genome shotgun (WGS) entry which is preliminary data.</text>
</comment>
<accession>A0A9P6GD74</accession>
<dbReference type="AlphaFoldDB" id="A0A9P6GD74"/>
<proteinExistence type="predicted"/>
<feature type="compositionally biased region" description="Basic and acidic residues" evidence="1">
    <location>
        <begin position="47"/>
        <end position="57"/>
    </location>
</feature>
<gene>
    <name evidence="2" type="ORF">PMIN01_08703</name>
</gene>
<feature type="region of interest" description="Disordered" evidence="1">
    <location>
        <begin position="1"/>
        <end position="76"/>
    </location>
</feature>
<protein>
    <submittedName>
        <fullName evidence="2">Uncharacterized protein</fullName>
    </submittedName>
</protein>